<dbReference type="OrthoDB" id="284473at2759"/>
<comment type="subcellular location">
    <subcellularLocation>
        <location evidence="1">Cytoplasm</location>
        <location evidence="1">Cytosol</location>
    </subcellularLocation>
</comment>
<dbReference type="Pfam" id="PF25529">
    <property type="entry name" value="Ig_ENGASE1_C"/>
    <property type="match status" value="1"/>
</dbReference>
<dbReference type="GO" id="GO:0005829">
    <property type="term" value="C:cytosol"/>
    <property type="evidence" value="ECO:0007669"/>
    <property type="project" value="UniProtKB-SubCell"/>
</dbReference>
<dbReference type="AlphaFoldDB" id="A0A9R0K350"/>
<feature type="domain" description="Cytosolic endo-beta-N-acetylglucosaminidase C-terminal" evidence="10">
    <location>
        <begin position="612"/>
        <end position="731"/>
    </location>
</feature>
<evidence type="ECO:0000256" key="8">
    <source>
        <dbReference type="ARBA" id="ARBA00060018"/>
    </source>
</evidence>
<protein>
    <recommendedName>
        <fullName evidence="3">mannosyl-glycoprotein endo-beta-N-acetylglucosaminidase</fullName>
        <ecNumber evidence="3">3.2.1.96</ecNumber>
    </recommendedName>
</protein>
<feature type="domain" description="Cytosolic endo-beta-N-acetylglucosaminidase TIM barrel" evidence="9">
    <location>
        <begin position="133"/>
        <end position="412"/>
    </location>
</feature>
<proteinExistence type="inferred from homology"/>
<evidence type="ECO:0000313" key="12">
    <source>
        <dbReference type="RefSeq" id="XP_021855810.1"/>
    </source>
</evidence>
<dbReference type="GO" id="GO:0006491">
    <property type="term" value="P:N-glycan processing"/>
    <property type="evidence" value="ECO:0000318"/>
    <property type="project" value="GO_Central"/>
</dbReference>
<dbReference type="EC" id="3.2.1.96" evidence="3"/>
<dbReference type="InterPro" id="IPR005201">
    <property type="entry name" value="TIM_ENGase"/>
</dbReference>
<dbReference type="InterPro" id="IPR032979">
    <property type="entry name" value="ENGase"/>
</dbReference>
<evidence type="ECO:0000256" key="4">
    <source>
        <dbReference type="ARBA" id="ARBA00022490"/>
    </source>
</evidence>
<comment type="function">
    <text evidence="8">Endoglycosidase that releases N-glycans from glycoproteins by cleaving the beta-1,4-glycosidic bond in the N,N'-diacetylchitobiose core. Involved in the production of high-mannose type N-glycans during plant development and fruit maturation.</text>
</comment>
<keyword evidence="11" id="KW-1185">Reference proteome</keyword>
<dbReference type="InterPro" id="IPR057882">
    <property type="entry name" value="ENGase_C"/>
</dbReference>
<evidence type="ECO:0000256" key="3">
    <source>
        <dbReference type="ARBA" id="ARBA00012566"/>
    </source>
</evidence>
<reference evidence="12" key="2">
    <citation type="submission" date="2025-08" db="UniProtKB">
        <authorList>
            <consortium name="RefSeq"/>
        </authorList>
    </citation>
    <scope>IDENTIFICATION</scope>
    <source>
        <tissue evidence="12">Leaf</tissue>
    </source>
</reference>
<dbReference type="Pfam" id="PF03644">
    <property type="entry name" value="Glyco_hydro_85"/>
    <property type="match status" value="1"/>
</dbReference>
<dbReference type="PANTHER" id="PTHR13246">
    <property type="entry name" value="ENDO BETA N-ACETYLGLUCOSAMINIDASE"/>
    <property type="match status" value="1"/>
</dbReference>
<dbReference type="Proteomes" id="UP000813463">
    <property type="component" value="Chromosome 1"/>
</dbReference>
<evidence type="ECO:0000259" key="9">
    <source>
        <dbReference type="Pfam" id="PF03644"/>
    </source>
</evidence>
<accession>A0A9R0K350</accession>
<sequence>MAKSLFFLLFIFIFTLQMLNRLLRAFFKRETLISTRNFILSIITKLSLLTPSSIMASASKSPVLPLSNPPKFDPSQPSNPVSYPIKTLQELESRSYFDSFHYPFNKSSTPLNGDLYLPPKPRLLVCHDMAGGYLDDDKWVQGGANSDAYAIWHWYLMDVFVYFSHNLITIPPPSWVNAAHKHGVKVLGTFLTEWDEGRIVSDQLLSSTAYARMCAERLAELSVALGFDGWLINMEVKINPSDVANLKEFVNHLTDMMHMSKPGSLVIWYDSVTVHGDLAWQDQLNDKNKAFFDLCDGIFINYTWKEGYPKLSGDIAGDRKFDVYMGIDVFGRNTYGGGEWNTNLALNVIRKDDVSAAIFAPGWVYEKKQPPDFQTAQNRWWDLIEKSWGVMQSYPREIPFYSDFDQGRGHHFYLDGRQLSNADWCNLSCQSFQPFLEFSEDPGSDDIQVLVNLEEESYSGGGNVTFEGILGSIPYFTKRLFQAKLLLGDPALGFTYSVKSDGDSLVGISLEFLSREGETITVLLASHGDTLLTLNKFSSKFRKVIMPRRVTKPESADGWVLQENIIAMPGYTLTEIQAVCYKLRPEINEEQISEYYAVLGHLSIQYSGQHVRLPPSSSWVVEGQDVSWKSGTEKSKSVSLTILWRSKDGNDLNEIQKYNIYVEKTSEADGNLDVKLQAAQEFLGVALVDAFYVSELLVPSGISSLKFVIQVCGADGTCQPLDDSPSFQLDMEAPNTL</sequence>
<evidence type="ECO:0000313" key="11">
    <source>
        <dbReference type="Proteomes" id="UP000813463"/>
    </source>
</evidence>
<organism evidence="11 12">
    <name type="scientific">Spinacia oleracea</name>
    <name type="common">Spinach</name>
    <dbReference type="NCBI Taxonomy" id="3562"/>
    <lineage>
        <taxon>Eukaryota</taxon>
        <taxon>Viridiplantae</taxon>
        <taxon>Streptophyta</taxon>
        <taxon>Embryophyta</taxon>
        <taxon>Tracheophyta</taxon>
        <taxon>Spermatophyta</taxon>
        <taxon>Magnoliopsida</taxon>
        <taxon>eudicotyledons</taxon>
        <taxon>Gunneridae</taxon>
        <taxon>Pentapetalae</taxon>
        <taxon>Caryophyllales</taxon>
        <taxon>Chenopodiaceae</taxon>
        <taxon>Chenopodioideae</taxon>
        <taxon>Anserineae</taxon>
        <taxon>Spinacia</taxon>
    </lineage>
</organism>
<evidence type="ECO:0000256" key="1">
    <source>
        <dbReference type="ARBA" id="ARBA00004514"/>
    </source>
</evidence>
<keyword evidence="5" id="KW-0378">Hydrolase</keyword>
<gene>
    <name evidence="12" type="primary">LOC110795139</name>
</gene>
<keyword evidence="4" id="KW-0963">Cytoplasm</keyword>
<comment type="similarity">
    <text evidence="2">Belongs to the glycosyl hydrolase 85 family.</text>
</comment>
<name>A0A9R0K350_SPIOL</name>
<dbReference type="GeneID" id="110795139"/>
<evidence type="ECO:0000259" key="10">
    <source>
        <dbReference type="Pfam" id="PF25529"/>
    </source>
</evidence>
<reference evidence="11" key="1">
    <citation type="journal article" date="2021" name="Nat. Commun.">
        <title>Genomic analyses provide insights into spinach domestication and the genetic basis of agronomic traits.</title>
        <authorList>
            <person name="Cai X."/>
            <person name="Sun X."/>
            <person name="Xu C."/>
            <person name="Sun H."/>
            <person name="Wang X."/>
            <person name="Ge C."/>
            <person name="Zhang Z."/>
            <person name="Wang Q."/>
            <person name="Fei Z."/>
            <person name="Jiao C."/>
            <person name="Wang Q."/>
        </authorList>
    </citation>
    <scope>NUCLEOTIDE SEQUENCE [LARGE SCALE GENOMIC DNA]</scope>
    <source>
        <strain evidence="11">cv. Varoflay</strain>
    </source>
</reference>
<dbReference type="GO" id="GO:0033925">
    <property type="term" value="F:mannosyl-glycoprotein endo-beta-N-acetylglucosaminidase activity"/>
    <property type="evidence" value="ECO:0000318"/>
    <property type="project" value="GO_Central"/>
</dbReference>
<keyword evidence="6" id="KW-0326">Glycosidase</keyword>
<dbReference type="FunFam" id="3.20.20.80:FF:000043">
    <property type="entry name" value="cytosolic endo-beta-N-acetylglucosaminidase"/>
    <property type="match status" value="1"/>
</dbReference>
<dbReference type="Gene3D" id="3.20.20.80">
    <property type="entry name" value="Glycosidases"/>
    <property type="match status" value="1"/>
</dbReference>
<evidence type="ECO:0000256" key="5">
    <source>
        <dbReference type="ARBA" id="ARBA00022801"/>
    </source>
</evidence>
<evidence type="ECO:0000256" key="7">
    <source>
        <dbReference type="ARBA" id="ARBA00034414"/>
    </source>
</evidence>
<evidence type="ECO:0000256" key="2">
    <source>
        <dbReference type="ARBA" id="ARBA00007849"/>
    </source>
</evidence>
<comment type="catalytic activity">
    <reaction evidence="7">
        <text>an N(4)-(oligosaccharide-(1-&gt;3)-[oligosaccharide-(1-&gt;6)]-beta-D-Man-(1-&gt;4)-beta-D-GlcNAc-(1-&gt;4)-alpha-D-GlcNAc)-L-asparaginyl-[protein] + H2O = an oligosaccharide-(1-&gt;3)-[oligosaccharide-(1-&gt;6)]-beta-D-Man-(1-&gt;4)-D-GlcNAc + N(4)-(N-acetyl-beta-D-glucosaminyl)-L-asparaginyl-[protein]</text>
        <dbReference type="Rhea" id="RHEA:73067"/>
        <dbReference type="Rhea" id="RHEA-COMP:12603"/>
        <dbReference type="Rhea" id="RHEA-COMP:18176"/>
        <dbReference type="ChEBI" id="CHEBI:15377"/>
        <dbReference type="ChEBI" id="CHEBI:132248"/>
        <dbReference type="ChEBI" id="CHEBI:192714"/>
        <dbReference type="ChEBI" id="CHEBI:192715"/>
        <dbReference type="EC" id="3.2.1.96"/>
    </reaction>
</comment>
<dbReference type="KEGG" id="soe:110795139"/>
<dbReference type="CDD" id="cd06547">
    <property type="entry name" value="GH85_ENGase"/>
    <property type="match status" value="1"/>
</dbReference>
<dbReference type="PANTHER" id="PTHR13246:SF1">
    <property type="entry name" value="CYTOSOLIC ENDO-BETA-N-ACETYLGLUCOSAMINIDASE"/>
    <property type="match status" value="1"/>
</dbReference>
<evidence type="ECO:0000256" key="6">
    <source>
        <dbReference type="ARBA" id="ARBA00023295"/>
    </source>
</evidence>
<dbReference type="Gene3D" id="2.60.120.260">
    <property type="entry name" value="Galactose-binding domain-like"/>
    <property type="match status" value="1"/>
</dbReference>
<dbReference type="RefSeq" id="XP_021855810.1">
    <property type="nucleotide sequence ID" value="XM_022000118.2"/>
</dbReference>